<organism evidence="6 7">
    <name type="scientific">Colletotrichum noveboracense</name>
    <dbReference type="NCBI Taxonomy" id="2664923"/>
    <lineage>
        <taxon>Eukaryota</taxon>
        <taxon>Fungi</taxon>
        <taxon>Dikarya</taxon>
        <taxon>Ascomycota</taxon>
        <taxon>Pezizomycotina</taxon>
        <taxon>Sordariomycetes</taxon>
        <taxon>Hypocreomycetidae</taxon>
        <taxon>Glomerellales</taxon>
        <taxon>Glomerellaceae</taxon>
        <taxon>Colletotrichum</taxon>
        <taxon>Colletotrichum gloeosporioides species complex</taxon>
    </lineage>
</organism>
<accession>A0A9W4SB79</accession>
<keyword evidence="4" id="KW-1015">Disulfide bond</keyword>
<dbReference type="EC" id="3.1.1.-" evidence="5"/>
<comment type="similarity">
    <text evidence="5">Belongs to the tannase family.</text>
</comment>
<keyword evidence="3 5" id="KW-0378">Hydrolase</keyword>
<comment type="caution">
    <text evidence="6">The sequence shown here is derived from an EMBL/GenBank/DDBJ whole genome shotgun (WGS) entry which is preliminary data.</text>
</comment>
<feature type="non-terminal residue" evidence="6">
    <location>
        <position position="1"/>
    </location>
</feature>
<sequence>LIDSQGKRVYLSYQPGSAFTDANAKFDSATNTWGVSISGLGGEWVARYLQLRDTSTLESLTNVTADTLRDWMLYGMNKYADSLQTTHPDLSAFQSAGSKILHVHGEQDDSIPAASSVHYYESVRSIMFPGQGFNESSAAMTSSTGCTWCLAARTAGRTRTSRAGAAPDTLNSTGEGIGELCRWPQRPLWTDNGAGFSCVYDQASIDTWKYTFDAFKMPVY</sequence>
<dbReference type="GO" id="GO:0052689">
    <property type="term" value="F:carboxylic ester hydrolase activity"/>
    <property type="evidence" value="ECO:0007669"/>
    <property type="project" value="UniProtKB-KW"/>
</dbReference>
<name>A0A9W4SB79_9PEZI</name>
<protein>
    <recommendedName>
        <fullName evidence="5">Carboxylic ester hydrolase</fullName>
        <ecNumber evidence="5">3.1.1.-</ecNumber>
    </recommendedName>
</protein>
<evidence type="ECO:0000313" key="7">
    <source>
        <dbReference type="Proteomes" id="UP001152533"/>
    </source>
</evidence>
<evidence type="ECO:0000256" key="2">
    <source>
        <dbReference type="ARBA" id="ARBA00022729"/>
    </source>
</evidence>
<evidence type="ECO:0000256" key="5">
    <source>
        <dbReference type="RuleBase" id="RU361238"/>
    </source>
</evidence>
<dbReference type="AlphaFoldDB" id="A0A9W4SB79"/>
<evidence type="ECO:0000256" key="4">
    <source>
        <dbReference type="ARBA" id="ARBA00023157"/>
    </source>
</evidence>
<reference evidence="6" key="1">
    <citation type="submission" date="2022-08" db="EMBL/GenBank/DDBJ databases">
        <authorList>
            <person name="Giroux E."/>
            <person name="Giroux E."/>
        </authorList>
    </citation>
    <scope>NUCLEOTIDE SEQUENCE</scope>
    <source>
        <strain evidence="6">H1091258</strain>
    </source>
</reference>
<evidence type="ECO:0000256" key="1">
    <source>
        <dbReference type="ARBA" id="ARBA00022487"/>
    </source>
</evidence>
<dbReference type="Pfam" id="PF07519">
    <property type="entry name" value="Tannase"/>
    <property type="match status" value="1"/>
</dbReference>
<keyword evidence="7" id="KW-1185">Reference proteome</keyword>
<gene>
    <name evidence="6" type="ORF">CGXH109_LOCUS152410</name>
</gene>
<keyword evidence="1" id="KW-0719">Serine esterase</keyword>
<dbReference type="EMBL" id="CAMGZC010003418">
    <property type="protein sequence ID" value="CAI0655702.1"/>
    <property type="molecule type" value="Genomic_DNA"/>
</dbReference>
<dbReference type="Proteomes" id="UP001152533">
    <property type="component" value="Unassembled WGS sequence"/>
</dbReference>
<evidence type="ECO:0000313" key="6">
    <source>
        <dbReference type="EMBL" id="CAI0655702.1"/>
    </source>
</evidence>
<dbReference type="PANTHER" id="PTHR33938">
    <property type="entry name" value="FERULOYL ESTERASE B-RELATED"/>
    <property type="match status" value="1"/>
</dbReference>
<dbReference type="InterPro" id="IPR011118">
    <property type="entry name" value="Tannase/feruloyl_esterase"/>
</dbReference>
<proteinExistence type="inferred from homology"/>
<dbReference type="PANTHER" id="PTHR33938:SF7">
    <property type="entry name" value="CARBOXYLIC ESTER HYDROLASE"/>
    <property type="match status" value="1"/>
</dbReference>
<evidence type="ECO:0000256" key="3">
    <source>
        <dbReference type="ARBA" id="ARBA00022801"/>
    </source>
</evidence>
<keyword evidence="2" id="KW-0732">Signal</keyword>